<dbReference type="SUPFAM" id="SSF51604">
    <property type="entry name" value="Enolase C-terminal domain-like"/>
    <property type="match status" value="1"/>
</dbReference>
<gene>
    <name evidence="3" type="ORF">FNAPI_8747</name>
</gene>
<dbReference type="Pfam" id="PF13378">
    <property type="entry name" value="MR_MLE_C"/>
    <property type="match status" value="1"/>
</dbReference>
<dbReference type="InterPro" id="IPR034593">
    <property type="entry name" value="DgoD-like"/>
</dbReference>
<comment type="caution">
    <text evidence="3">The sequence shown here is derived from an EMBL/GenBank/DDBJ whole genome shotgun (WGS) entry which is preliminary data.</text>
</comment>
<name>A0A8H5MZE9_9HYPO</name>
<reference evidence="3 4" key="1">
    <citation type="submission" date="2020-05" db="EMBL/GenBank/DDBJ databases">
        <title>Identification and distribution of gene clusters putatively required for synthesis of sphingolipid metabolism inhibitors in phylogenetically diverse species of the filamentous fungus Fusarium.</title>
        <authorList>
            <person name="Kim H.-S."/>
            <person name="Busman M."/>
            <person name="Brown D.W."/>
            <person name="Divon H."/>
            <person name="Uhlig S."/>
            <person name="Proctor R.H."/>
        </authorList>
    </citation>
    <scope>NUCLEOTIDE SEQUENCE [LARGE SCALE GENOMIC DNA]</scope>
    <source>
        <strain evidence="3 4">NRRL 25196</strain>
    </source>
</reference>
<dbReference type="AlphaFoldDB" id="A0A8H5MZE9"/>
<dbReference type="Proteomes" id="UP000574317">
    <property type="component" value="Unassembled WGS sequence"/>
</dbReference>
<sequence length="271" mass="29417">MFANVYRVNSNVTLNASNLVCSYAVSIHSGGFEPALSPGHRQTQGVESTRRWQHKAPTNRESKASDIAEQSDGRKGFTAATWALSEAIEHLRPMFVKDPIRPENPDAMARVADRISVPIAIGERFSTIYEFQALLSRNAVEFAQVDLALCGGITGAKKVAAIAEAHHDQVVPHNPLSPIGLAACLQLAACIPNFSVQEFATGFEAGVFHSTDRHLGHDIVDYVPTVRDGFVDIPQGPGLGVKLLDNATEIRPALVQPMTMRTHKDGFIVDQ</sequence>
<dbReference type="PANTHER" id="PTHR48080">
    <property type="entry name" value="D-GALACTONATE DEHYDRATASE-RELATED"/>
    <property type="match status" value="1"/>
</dbReference>
<dbReference type="InterPro" id="IPR029065">
    <property type="entry name" value="Enolase_C-like"/>
</dbReference>
<accession>A0A8H5MZE9</accession>
<feature type="region of interest" description="Disordered" evidence="1">
    <location>
        <begin position="34"/>
        <end position="71"/>
    </location>
</feature>
<dbReference type="InterPro" id="IPR036849">
    <property type="entry name" value="Enolase-like_C_sf"/>
</dbReference>
<dbReference type="PANTHER" id="PTHR48080:SF2">
    <property type="entry name" value="D-GALACTONATE DEHYDRATASE"/>
    <property type="match status" value="1"/>
</dbReference>
<keyword evidence="4" id="KW-1185">Reference proteome</keyword>
<organism evidence="3 4">
    <name type="scientific">Fusarium napiforme</name>
    <dbReference type="NCBI Taxonomy" id="42672"/>
    <lineage>
        <taxon>Eukaryota</taxon>
        <taxon>Fungi</taxon>
        <taxon>Dikarya</taxon>
        <taxon>Ascomycota</taxon>
        <taxon>Pezizomycotina</taxon>
        <taxon>Sordariomycetes</taxon>
        <taxon>Hypocreomycetidae</taxon>
        <taxon>Hypocreales</taxon>
        <taxon>Nectriaceae</taxon>
        <taxon>Fusarium</taxon>
        <taxon>Fusarium fujikuroi species complex</taxon>
    </lineage>
</organism>
<feature type="domain" description="Enolase C-terminal" evidence="2">
    <location>
        <begin position="80"/>
        <end position="244"/>
    </location>
</feature>
<proteinExistence type="predicted"/>
<protein>
    <submittedName>
        <fullName evidence="3">2 oxo-3-deoxygalactonate 6-phosphate aldolase</fullName>
    </submittedName>
</protein>
<dbReference type="Gene3D" id="3.20.20.120">
    <property type="entry name" value="Enolase-like C-terminal domain"/>
    <property type="match status" value="1"/>
</dbReference>
<dbReference type="EMBL" id="JAAOAO010000342">
    <property type="protein sequence ID" value="KAF5546729.1"/>
    <property type="molecule type" value="Genomic_DNA"/>
</dbReference>
<evidence type="ECO:0000313" key="3">
    <source>
        <dbReference type="EMBL" id="KAF5546729.1"/>
    </source>
</evidence>
<evidence type="ECO:0000259" key="2">
    <source>
        <dbReference type="Pfam" id="PF13378"/>
    </source>
</evidence>
<evidence type="ECO:0000313" key="4">
    <source>
        <dbReference type="Proteomes" id="UP000574317"/>
    </source>
</evidence>
<evidence type="ECO:0000256" key="1">
    <source>
        <dbReference type="SAM" id="MobiDB-lite"/>
    </source>
</evidence>
<feature type="compositionally biased region" description="Basic and acidic residues" evidence="1">
    <location>
        <begin position="58"/>
        <end position="71"/>
    </location>
</feature>